<accession>A0A815HLP8</accession>
<evidence type="ECO:0000313" key="5">
    <source>
        <dbReference type="EMBL" id="CAF4315445.1"/>
    </source>
</evidence>
<dbReference type="EMBL" id="CAJNOK010037180">
    <property type="protein sequence ID" value="CAF1528683.1"/>
    <property type="molecule type" value="Genomic_DNA"/>
</dbReference>
<evidence type="ECO:0000313" key="2">
    <source>
        <dbReference type="EMBL" id="CAF1355776.1"/>
    </source>
</evidence>
<evidence type="ECO:0000313" key="3">
    <source>
        <dbReference type="EMBL" id="CAF1528683.1"/>
    </source>
</evidence>
<evidence type="ECO:0000313" key="6">
    <source>
        <dbReference type="Proteomes" id="UP000663829"/>
    </source>
</evidence>
<keyword evidence="1" id="KW-0175">Coiled coil</keyword>
<dbReference type="AlphaFoldDB" id="A0A815HLP8"/>
<protein>
    <recommendedName>
        <fullName evidence="7">PH domain-containing protein</fullName>
    </recommendedName>
</protein>
<evidence type="ECO:0000256" key="1">
    <source>
        <dbReference type="SAM" id="Coils"/>
    </source>
</evidence>
<feature type="non-terminal residue" evidence="2">
    <location>
        <position position="1"/>
    </location>
</feature>
<dbReference type="Proteomes" id="UP000677228">
    <property type="component" value="Unassembled WGS sequence"/>
</dbReference>
<dbReference type="Proteomes" id="UP000663829">
    <property type="component" value="Unassembled WGS sequence"/>
</dbReference>
<proteinExistence type="predicted"/>
<name>A0A815HLP8_9BILA</name>
<evidence type="ECO:0008006" key="7">
    <source>
        <dbReference type="Google" id="ProtNLM"/>
    </source>
</evidence>
<dbReference type="Proteomes" id="UP000681722">
    <property type="component" value="Unassembled WGS sequence"/>
</dbReference>
<dbReference type="EMBL" id="CAJOBA010059389">
    <property type="protein sequence ID" value="CAF4315445.1"/>
    <property type="molecule type" value="Genomic_DNA"/>
</dbReference>
<dbReference type="Proteomes" id="UP000682733">
    <property type="component" value="Unassembled WGS sequence"/>
</dbReference>
<comment type="caution">
    <text evidence="2">The sequence shown here is derived from an EMBL/GenBank/DDBJ whole genome shotgun (WGS) entry which is preliminary data.</text>
</comment>
<dbReference type="EMBL" id="CAJNOQ010015126">
    <property type="protein sequence ID" value="CAF1355776.1"/>
    <property type="molecule type" value="Genomic_DNA"/>
</dbReference>
<organism evidence="2 6">
    <name type="scientific">Didymodactylos carnosus</name>
    <dbReference type="NCBI Taxonomy" id="1234261"/>
    <lineage>
        <taxon>Eukaryota</taxon>
        <taxon>Metazoa</taxon>
        <taxon>Spiralia</taxon>
        <taxon>Gnathifera</taxon>
        <taxon>Rotifera</taxon>
        <taxon>Eurotatoria</taxon>
        <taxon>Bdelloidea</taxon>
        <taxon>Philodinida</taxon>
        <taxon>Philodinidae</taxon>
        <taxon>Didymodactylos</taxon>
    </lineage>
</organism>
<sequence>MRYAARFNITIFQIDVSKQNFGADDPRLRQRWLDVIQNASKELLKCEAQAIERTIAEAEAKCELLREKLCEMREEREMMDVEREESVKLKETIENSWNKVFRLEMREITPRKTRNEYESLDDVTSSSIQNVLGSNDLLNTEK</sequence>
<gene>
    <name evidence="2" type="ORF">GPM918_LOCUS31133</name>
    <name evidence="3" type="ORF">OVA965_LOCUS38139</name>
    <name evidence="4" type="ORF">SRO942_LOCUS31760</name>
    <name evidence="5" type="ORF">TMI583_LOCUS39295</name>
</gene>
<evidence type="ECO:0000313" key="4">
    <source>
        <dbReference type="EMBL" id="CAF4228972.1"/>
    </source>
</evidence>
<reference evidence="2" key="1">
    <citation type="submission" date="2021-02" db="EMBL/GenBank/DDBJ databases">
        <authorList>
            <person name="Nowell W R."/>
        </authorList>
    </citation>
    <scope>NUCLEOTIDE SEQUENCE</scope>
</reference>
<feature type="coiled-coil region" evidence="1">
    <location>
        <begin position="41"/>
        <end position="85"/>
    </location>
</feature>
<keyword evidence="6" id="KW-1185">Reference proteome</keyword>
<dbReference type="EMBL" id="CAJOBC010066771">
    <property type="protein sequence ID" value="CAF4228972.1"/>
    <property type="molecule type" value="Genomic_DNA"/>
</dbReference>